<evidence type="ECO:0000256" key="1">
    <source>
        <dbReference type="SAM" id="MobiDB-lite"/>
    </source>
</evidence>
<sequence length="235" mass="23538">MRRKTLVSASASAGAAALALGALLSGCGGSGRDAYVATGAAGPGSSRSVDGAVPPEGGVELIPLDGESDASSAPPSPKAPPSSKAPPSPVSPPTTSAGPSPRAATHGPAPSGPTPAPPRPSRPSPPSPPASSPADLRVGDPHREPDPDGRRWCEKVTVTFTNPTGPPITAGTITFGTHVIDALGINWATLPSTRSLPAPILAGREVEGTWVVCVDEWRVPLGMRVETRVAAATWS</sequence>
<keyword evidence="4" id="KW-1185">Reference proteome</keyword>
<feature type="signal peptide" evidence="2">
    <location>
        <begin position="1"/>
        <end position="19"/>
    </location>
</feature>
<gene>
    <name evidence="3" type="ORF">GCM10010319_32040</name>
</gene>
<feature type="compositionally biased region" description="Pro residues" evidence="1">
    <location>
        <begin position="110"/>
        <end position="131"/>
    </location>
</feature>
<comment type="caution">
    <text evidence="3">The sequence shown here is derived from an EMBL/GenBank/DDBJ whole genome shotgun (WGS) entry which is preliminary data.</text>
</comment>
<dbReference type="PROSITE" id="PS51257">
    <property type="entry name" value="PROKAR_LIPOPROTEIN"/>
    <property type="match status" value="1"/>
</dbReference>
<accession>A0ABN0X154</accession>
<dbReference type="RefSeq" id="WP_344118391.1">
    <property type="nucleotide sequence ID" value="NZ_BAAABW010000016.1"/>
</dbReference>
<feature type="region of interest" description="Disordered" evidence="1">
    <location>
        <begin position="40"/>
        <end position="150"/>
    </location>
</feature>
<name>A0ABN0X154_9ACTN</name>
<reference evidence="3 4" key="1">
    <citation type="journal article" date="2019" name="Int. J. Syst. Evol. Microbiol.">
        <title>The Global Catalogue of Microorganisms (GCM) 10K type strain sequencing project: providing services to taxonomists for standard genome sequencing and annotation.</title>
        <authorList>
            <consortium name="The Broad Institute Genomics Platform"/>
            <consortium name="The Broad Institute Genome Sequencing Center for Infectious Disease"/>
            <person name="Wu L."/>
            <person name="Ma J."/>
        </authorList>
    </citation>
    <scope>NUCLEOTIDE SEQUENCE [LARGE SCALE GENOMIC DNA]</scope>
    <source>
        <strain evidence="3 4">JCM 4565</strain>
    </source>
</reference>
<evidence type="ECO:0000313" key="3">
    <source>
        <dbReference type="EMBL" id="GAA0352517.1"/>
    </source>
</evidence>
<evidence type="ECO:0008006" key="5">
    <source>
        <dbReference type="Google" id="ProtNLM"/>
    </source>
</evidence>
<feature type="chain" id="PRO_5047358621" description="Secreted protein" evidence="2">
    <location>
        <begin position="20"/>
        <end position="235"/>
    </location>
</feature>
<dbReference type="Proteomes" id="UP001500063">
    <property type="component" value="Unassembled WGS sequence"/>
</dbReference>
<feature type="compositionally biased region" description="Basic and acidic residues" evidence="1">
    <location>
        <begin position="137"/>
        <end position="150"/>
    </location>
</feature>
<feature type="compositionally biased region" description="Low complexity" evidence="1">
    <location>
        <begin position="93"/>
        <end position="109"/>
    </location>
</feature>
<proteinExistence type="predicted"/>
<feature type="compositionally biased region" description="Pro residues" evidence="1">
    <location>
        <begin position="74"/>
        <end position="92"/>
    </location>
</feature>
<keyword evidence="2" id="KW-0732">Signal</keyword>
<organism evidence="3 4">
    <name type="scientific">Streptomyces blastmyceticus</name>
    <dbReference type="NCBI Taxonomy" id="68180"/>
    <lineage>
        <taxon>Bacteria</taxon>
        <taxon>Bacillati</taxon>
        <taxon>Actinomycetota</taxon>
        <taxon>Actinomycetes</taxon>
        <taxon>Kitasatosporales</taxon>
        <taxon>Streptomycetaceae</taxon>
        <taxon>Streptomyces</taxon>
    </lineage>
</organism>
<dbReference type="EMBL" id="BAAABW010000016">
    <property type="protein sequence ID" value="GAA0352517.1"/>
    <property type="molecule type" value="Genomic_DNA"/>
</dbReference>
<evidence type="ECO:0000256" key="2">
    <source>
        <dbReference type="SAM" id="SignalP"/>
    </source>
</evidence>
<evidence type="ECO:0000313" key="4">
    <source>
        <dbReference type="Proteomes" id="UP001500063"/>
    </source>
</evidence>
<protein>
    <recommendedName>
        <fullName evidence="5">Secreted protein</fullName>
    </recommendedName>
</protein>